<evidence type="ECO:0000313" key="15">
    <source>
        <dbReference type="Proteomes" id="UP001596302"/>
    </source>
</evidence>
<comment type="pathway">
    <text evidence="2 12">Amino-acid biosynthesis; L-lysine biosynthesis via DAP pathway; (S)-tetrahydrodipicolinate from L-aspartate: step 3/4.</text>
</comment>
<evidence type="ECO:0000256" key="12">
    <source>
        <dbReference type="HAMAP-Rule" id="MF_00418"/>
    </source>
</evidence>
<reference evidence="15" key="1">
    <citation type="journal article" date="2019" name="Int. J. Syst. Evol. Microbiol.">
        <title>The Global Catalogue of Microorganisms (GCM) 10K type strain sequencing project: providing services to taxonomists for standard genome sequencing and annotation.</title>
        <authorList>
            <consortium name="The Broad Institute Genomics Platform"/>
            <consortium name="The Broad Institute Genome Sequencing Center for Infectious Disease"/>
            <person name="Wu L."/>
            <person name="Ma J."/>
        </authorList>
    </citation>
    <scope>NUCLEOTIDE SEQUENCE [LARGE SCALE GENOMIC DNA]</scope>
    <source>
        <strain evidence="15">CCM 8391</strain>
    </source>
</reference>
<dbReference type="PIRSF" id="PIRSF001365">
    <property type="entry name" value="DHDPS"/>
    <property type="match status" value="1"/>
</dbReference>
<dbReference type="SUPFAM" id="SSF51569">
    <property type="entry name" value="Aldolase"/>
    <property type="match status" value="1"/>
</dbReference>
<keyword evidence="7 12" id="KW-0220">Diaminopimelate biosynthesis</keyword>
<feature type="binding site" evidence="12">
    <location>
        <position position="214"/>
    </location>
    <ligand>
        <name>pyruvate</name>
        <dbReference type="ChEBI" id="CHEBI:15361"/>
    </ligand>
</feature>
<evidence type="ECO:0000256" key="11">
    <source>
        <dbReference type="ARBA" id="ARBA00047836"/>
    </source>
</evidence>
<comment type="subunit">
    <text evidence="12">Homotetramer; dimer of dimers.</text>
</comment>
<dbReference type="PANTHER" id="PTHR12128:SF66">
    <property type="entry name" value="4-HYDROXY-2-OXOGLUTARATE ALDOLASE, MITOCHONDRIAL"/>
    <property type="match status" value="1"/>
</dbReference>
<feature type="site" description="Part of a proton relay during catalysis" evidence="12">
    <location>
        <position position="120"/>
    </location>
</feature>
<evidence type="ECO:0000256" key="1">
    <source>
        <dbReference type="ARBA" id="ARBA00003294"/>
    </source>
</evidence>
<keyword evidence="6 12" id="KW-0028">Amino-acid biosynthesis</keyword>
<dbReference type="GO" id="GO:0008840">
    <property type="term" value="F:4-hydroxy-tetrahydrodipicolinate synthase activity"/>
    <property type="evidence" value="ECO:0007669"/>
    <property type="project" value="UniProtKB-EC"/>
</dbReference>
<evidence type="ECO:0000256" key="4">
    <source>
        <dbReference type="ARBA" id="ARBA00012086"/>
    </source>
</evidence>
<evidence type="ECO:0000256" key="7">
    <source>
        <dbReference type="ARBA" id="ARBA00022915"/>
    </source>
</evidence>
<dbReference type="PROSITE" id="PS00665">
    <property type="entry name" value="DHDPS_1"/>
    <property type="match status" value="1"/>
</dbReference>
<keyword evidence="9 12" id="KW-0456">Lyase</keyword>
<feature type="active site" description="Schiff-base intermediate with substrate" evidence="12">
    <location>
        <position position="174"/>
    </location>
</feature>
<gene>
    <name evidence="12 14" type="primary">dapA</name>
    <name evidence="14" type="ORF">ACFQE5_03015</name>
</gene>
<dbReference type="InterPro" id="IPR020624">
    <property type="entry name" value="Schiff_base-form_aldolases_CS"/>
</dbReference>
<dbReference type="PANTHER" id="PTHR12128">
    <property type="entry name" value="DIHYDRODIPICOLINATE SYNTHASE"/>
    <property type="match status" value="1"/>
</dbReference>
<evidence type="ECO:0000256" key="3">
    <source>
        <dbReference type="ARBA" id="ARBA00007592"/>
    </source>
</evidence>
<dbReference type="NCBIfam" id="TIGR00674">
    <property type="entry name" value="dapA"/>
    <property type="match status" value="1"/>
</dbReference>
<keyword evidence="5 12" id="KW-0963">Cytoplasm</keyword>
<keyword evidence="10 12" id="KW-0704">Schiff base</keyword>
<dbReference type="Pfam" id="PF00701">
    <property type="entry name" value="DHDPS"/>
    <property type="match status" value="1"/>
</dbReference>
<name>A0ABW1IXG4_9PSEU</name>
<proteinExistence type="inferred from homology"/>
<feature type="binding site" evidence="12">
    <location>
        <position position="58"/>
    </location>
    <ligand>
        <name>pyruvate</name>
        <dbReference type="ChEBI" id="CHEBI:15361"/>
    </ligand>
</feature>
<evidence type="ECO:0000256" key="5">
    <source>
        <dbReference type="ARBA" id="ARBA00022490"/>
    </source>
</evidence>
<dbReference type="InterPro" id="IPR013785">
    <property type="entry name" value="Aldolase_TIM"/>
</dbReference>
<comment type="caution">
    <text evidence="14">The sequence shown here is derived from an EMBL/GenBank/DDBJ whole genome shotgun (WGS) entry which is preliminary data.</text>
</comment>
<feature type="active site" description="Proton donor/acceptor" evidence="12">
    <location>
        <position position="146"/>
    </location>
</feature>
<evidence type="ECO:0000256" key="13">
    <source>
        <dbReference type="PIRNR" id="PIRNR001365"/>
    </source>
</evidence>
<sequence>MTPTPAPQRPPGRPFGQVLTAMVTPFDSDGALDLATAEELANHLVELGNDGLVVNGTTGESPTTTDAEKSELIRAVVGAVGDRATVVAGAGTYDTAHSVHLAREAEKAGAHGLLVVTPYYSRPPQSGLVLHFTAVADATDLPVMLYDIPPRSVIPIEVETLQRLAEHPRIVAVKDARNDLRAGTEVLATTTLAYYSGDDPVNLPWLSVGAVGFVSVIGHVVADRLRAMLVAFETGEHDRARALHYGTLPVIRAMGRVGGAVFAKTAMRLRGLDVGEPRLPLPPATPEQVAAIATHLATAGVALDPDVSLPGDGRRGYGALGARAAADLGAEVALP</sequence>
<comment type="subcellular location">
    <subcellularLocation>
        <location evidence="12">Cytoplasm</location>
    </subcellularLocation>
</comment>
<organism evidence="14 15">
    <name type="scientific">Pseudonocardia hispaniensis</name>
    <dbReference type="NCBI Taxonomy" id="904933"/>
    <lineage>
        <taxon>Bacteria</taxon>
        <taxon>Bacillati</taxon>
        <taxon>Actinomycetota</taxon>
        <taxon>Actinomycetes</taxon>
        <taxon>Pseudonocardiales</taxon>
        <taxon>Pseudonocardiaceae</taxon>
        <taxon>Pseudonocardia</taxon>
    </lineage>
</organism>
<comment type="caution">
    <text evidence="12">Was originally thought to be a dihydrodipicolinate synthase (DHDPS), catalyzing the condensation of (S)-aspartate-beta-semialdehyde [(S)-ASA] and pyruvate to dihydrodipicolinate (DHDP). However, it was shown in E.coli that the product of the enzymatic reaction is not dihydrodipicolinate but in fact (4S)-4-hydroxy-2,3,4,5-tetrahydro-(2S)-dipicolinic acid (HTPA), and that the consecutive dehydration reaction leading to DHDP is not spontaneous but catalyzed by DapB.</text>
</comment>
<feature type="site" description="Part of a proton relay during catalysis" evidence="12">
    <location>
        <position position="57"/>
    </location>
</feature>
<dbReference type="PROSITE" id="PS00666">
    <property type="entry name" value="DHDPS_2"/>
    <property type="match status" value="1"/>
</dbReference>
<comment type="similarity">
    <text evidence="3 12 13">Belongs to the DapA family.</text>
</comment>
<keyword evidence="15" id="KW-1185">Reference proteome</keyword>
<dbReference type="Gene3D" id="3.20.20.70">
    <property type="entry name" value="Aldolase class I"/>
    <property type="match status" value="1"/>
</dbReference>
<evidence type="ECO:0000313" key="14">
    <source>
        <dbReference type="EMBL" id="MFC5993179.1"/>
    </source>
</evidence>
<evidence type="ECO:0000256" key="9">
    <source>
        <dbReference type="ARBA" id="ARBA00023239"/>
    </source>
</evidence>
<dbReference type="Proteomes" id="UP001596302">
    <property type="component" value="Unassembled WGS sequence"/>
</dbReference>
<evidence type="ECO:0000256" key="8">
    <source>
        <dbReference type="ARBA" id="ARBA00023154"/>
    </source>
</evidence>
<dbReference type="InterPro" id="IPR005263">
    <property type="entry name" value="DapA"/>
</dbReference>
<evidence type="ECO:0000256" key="10">
    <source>
        <dbReference type="ARBA" id="ARBA00023270"/>
    </source>
</evidence>
<comment type="function">
    <text evidence="1 12">Catalyzes the condensation of (S)-aspartate-beta-semialdehyde [(S)-ASA] and pyruvate to 4-hydroxy-tetrahydrodipicolinate (HTPA).</text>
</comment>
<dbReference type="PRINTS" id="PR00146">
    <property type="entry name" value="DHPICSNTHASE"/>
</dbReference>
<dbReference type="HAMAP" id="MF_00418">
    <property type="entry name" value="DapA"/>
    <property type="match status" value="1"/>
</dbReference>
<keyword evidence="8 12" id="KW-0457">Lysine biosynthesis</keyword>
<dbReference type="InterPro" id="IPR002220">
    <property type="entry name" value="DapA-like"/>
</dbReference>
<dbReference type="EMBL" id="JBHSQW010000007">
    <property type="protein sequence ID" value="MFC5993179.1"/>
    <property type="molecule type" value="Genomic_DNA"/>
</dbReference>
<evidence type="ECO:0000256" key="2">
    <source>
        <dbReference type="ARBA" id="ARBA00005120"/>
    </source>
</evidence>
<dbReference type="RefSeq" id="WP_379582481.1">
    <property type="nucleotide sequence ID" value="NZ_JBHSQW010000007.1"/>
</dbReference>
<protein>
    <recommendedName>
        <fullName evidence="4 12">4-hydroxy-tetrahydrodipicolinate synthase</fullName>
        <shortName evidence="12">HTPA synthase</shortName>
        <ecNumber evidence="4 12">4.3.3.7</ecNumber>
    </recommendedName>
</protein>
<comment type="catalytic activity">
    <reaction evidence="11 12">
        <text>L-aspartate 4-semialdehyde + pyruvate = (2S,4S)-4-hydroxy-2,3,4,5-tetrahydrodipicolinate + H2O + H(+)</text>
        <dbReference type="Rhea" id="RHEA:34171"/>
        <dbReference type="ChEBI" id="CHEBI:15361"/>
        <dbReference type="ChEBI" id="CHEBI:15377"/>
        <dbReference type="ChEBI" id="CHEBI:15378"/>
        <dbReference type="ChEBI" id="CHEBI:67139"/>
        <dbReference type="ChEBI" id="CHEBI:537519"/>
        <dbReference type="EC" id="4.3.3.7"/>
    </reaction>
</comment>
<dbReference type="EC" id="4.3.3.7" evidence="4 12"/>
<dbReference type="SMART" id="SM01130">
    <property type="entry name" value="DHDPS"/>
    <property type="match status" value="1"/>
</dbReference>
<evidence type="ECO:0000256" key="6">
    <source>
        <dbReference type="ARBA" id="ARBA00022605"/>
    </source>
</evidence>
<dbReference type="CDD" id="cd00950">
    <property type="entry name" value="DHDPS"/>
    <property type="match status" value="1"/>
</dbReference>
<dbReference type="InterPro" id="IPR020625">
    <property type="entry name" value="Schiff_base-form_aldolases_AS"/>
</dbReference>
<accession>A0ABW1IXG4</accession>